<dbReference type="EMBL" id="DVJN01000156">
    <property type="protein sequence ID" value="HIS92900.1"/>
    <property type="molecule type" value="Genomic_DNA"/>
</dbReference>
<protein>
    <submittedName>
        <fullName evidence="2">Uncharacterized protein</fullName>
    </submittedName>
</protein>
<dbReference type="AlphaFoldDB" id="A0A9D1G1T4"/>
<feature type="region of interest" description="Disordered" evidence="1">
    <location>
        <begin position="201"/>
        <end position="227"/>
    </location>
</feature>
<reference evidence="2" key="2">
    <citation type="journal article" date="2021" name="PeerJ">
        <title>Extensive microbial diversity within the chicken gut microbiome revealed by metagenomics and culture.</title>
        <authorList>
            <person name="Gilroy R."/>
            <person name="Ravi A."/>
            <person name="Getino M."/>
            <person name="Pursley I."/>
            <person name="Horton D.L."/>
            <person name="Alikhan N.F."/>
            <person name="Baker D."/>
            <person name="Gharbi K."/>
            <person name="Hall N."/>
            <person name="Watson M."/>
            <person name="Adriaenssens E.M."/>
            <person name="Foster-Nyarko E."/>
            <person name="Jarju S."/>
            <person name="Secka A."/>
            <person name="Antonio M."/>
            <person name="Oren A."/>
            <person name="Chaudhuri R.R."/>
            <person name="La Ragione R."/>
            <person name="Hildebrand F."/>
            <person name="Pallen M.J."/>
        </authorList>
    </citation>
    <scope>NUCLEOTIDE SEQUENCE</scope>
    <source>
        <strain evidence="2">13766</strain>
    </source>
</reference>
<reference evidence="2" key="1">
    <citation type="submission" date="2020-10" db="EMBL/GenBank/DDBJ databases">
        <authorList>
            <person name="Gilroy R."/>
        </authorList>
    </citation>
    <scope>NUCLEOTIDE SEQUENCE</scope>
    <source>
        <strain evidence="2">13766</strain>
    </source>
</reference>
<feature type="compositionally biased region" description="Polar residues" evidence="1">
    <location>
        <begin position="158"/>
        <end position="174"/>
    </location>
</feature>
<feature type="region of interest" description="Disordered" evidence="1">
    <location>
        <begin position="158"/>
        <end position="186"/>
    </location>
</feature>
<comment type="caution">
    <text evidence="2">The sequence shown here is derived from an EMBL/GenBank/DDBJ whole genome shotgun (WGS) entry which is preliminary data.</text>
</comment>
<sequence length="227" mass="25142">MFAIETTVLRIPYEFQNHYTTHSQNCKPFVINSQNFTFEHMGVRQGNFVRRETMYSIKNLLQSAQLRQALSRKGTGTAAAPQQPWISGNAFMGRVPPSSATQMQYAAPPAYAGENAAAMPREPMPAVAPVPPQWNVPLQSPMTTPGMVAPAQQPMTIPQSVQPAQHPQMSQGNLRTPPQIPPQLPTPVVKSGSIYRDLMKKHDRFTQRHLEPSATYDKVKGGAHDSK</sequence>
<evidence type="ECO:0000313" key="2">
    <source>
        <dbReference type="EMBL" id="HIS92900.1"/>
    </source>
</evidence>
<evidence type="ECO:0000256" key="1">
    <source>
        <dbReference type="SAM" id="MobiDB-lite"/>
    </source>
</evidence>
<organism evidence="2 3">
    <name type="scientific">Candidatus Alectryocaccomicrobium excrementavium</name>
    <dbReference type="NCBI Taxonomy" id="2840668"/>
    <lineage>
        <taxon>Bacteria</taxon>
        <taxon>Bacillati</taxon>
        <taxon>Bacillota</taxon>
        <taxon>Clostridia</taxon>
        <taxon>Candidatus Alectryocaccomicrobium</taxon>
    </lineage>
</organism>
<name>A0A9D1G1T4_9FIRM</name>
<accession>A0A9D1G1T4</accession>
<dbReference type="Proteomes" id="UP000824140">
    <property type="component" value="Unassembled WGS sequence"/>
</dbReference>
<gene>
    <name evidence="2" type="ORF">IAA84_07805</name>
</gene>
<evidence type="ECO:0000313" key="3">
    <source>
        <dbReference type="Proteomes" id="UP000824140"/>
    </source>
</evidence>
<proteinExistence type="predicted"/>